<evidence type="ECO:0000256" key="2">
    <source>
        <dbReference type="SAM" id="SignalP"/>
    </source>
</evidence>
<dbReference type="Proteomes" id="UP000282211">
    <property type="component" value="Unassembled WGS sequence"/>
</dbReference>
<gene>
    <name evidence="4" type="ORF">DES40_0349</name>
</gene>
<dbReference type="EMBL" id="RBII01000001">
    <property type="protein sequence ID" value="RKQ71041.1"/>
    <property type="molecule type" value="Genomic_DNA"/>
</dbReference>
<feature type="domain" description="Peptidase A2" evidence="3">
    <location>
        <begin position="211"/>
        <end position="225"/>
    </location>
</feature>
<organism evidence="4 5">
    <name type="scientific">Litorimonas taeanensis</name>
    <dbReference type="NCBI Taxonomy" id="568099"/>
    <lineage>
        <taxon>Bacteria</taxon>
        <taxon>Pseudomonadati</taxon>
        <taxon>Pseudomonadota</taxon>
        <taxon>Alphaproteobacteria</taxon>
        <taxon>Maricaulales</taxon>
        <taxon>Robiginitomaculaceae</taxon>
    </lineage>
</organism>
<dbReference type="Pfam" id="PF13650">
    <property type="entry name" value="Asp_protease_2"/>
    <property type="match status" value="1"/>
</dbReference>
<dbReference type="CDD" id="cd05483">
    <property type="entry name" value="retropepsin_like_bacteria"/>
    <property type="match status" value="1"/>
</dbReference>
<dbReference type="PROSITE" id="PS51257">
    <property type="entry name" value="PROKAR_LIPOPROTEIN"/>
    <property type="match status" value="1"/>
</dbReference>
<dbReference type="InterPro" id="IPR001969">
    <property type="entry name" value="Aspartic_peptidase_AS"/>
</dbReference>
<dbReference type="AlphaFoldDB" id="A0A420WJ33"/>
<dbReference type="GO" id="GO:0006508">
    <property type="term" value="P:proteolysis"/>
    <property type="evidence" value="ECO:0007669"/>
    <property type="project" value="UniProtKB-KW"/>
</dbReference>
<keyword evidence="1" id="KW-0378">Hydrolase</keyword>
<dbReference type="Gene3D" id="2.40.70.10">
    <property type="entry name" value="Acid Proteases"/>
    <property type="match status" value="1"/>
</dbReference>
<proteinExistence type="predicted"/>
<evidence type="ECO:0000313" key="4">
    <source>
        <dbReference type="EMBL" id="RKQ71041.1"/>
    </source>
</evidence>
<keyword evidence="2" id="KW-0732">Signal</keyword>
<dbReference type="InParanoid" id="A0A420WJ33"/>
<accession>A0A420WJ33</accession>
<dbReference type="PROSITE" id="PS00141">
    <property type="entry name" value="ASP_PROTEASE"/>
    <property type="match status" value="1"/>
</dbReference>
<dbReference type="RefSeq" id="WP_121098852.1">
    <property type="nucleotide sequence ID" value="NZ_RBII01000001.1"/>
</dbReference>
<dbReference type="OrthoDB" id="107347at2"/>
<evidence type="ECO:0000256" key="1">
    <source>
        <dbReference type="ARBA" id="ARBA00022801"/>
    </source>
</evidence>
<evidence type="ECO:0000259" key="3">
    <source>
        <dbReference type="PROSITE" id="PS50175"/>
    </source>
</evidence>
<protein>
    <submittedName>
        <fullName evidence="4">Aspartyl protease</fullName>
    </submittedName>
</protein>
<keyword evidence="5" id="KW-1185">Reference proteome</keyword>
<reference evidence="4 5" key="1">
    <citation type="submission" date="2018-10" db="EMBL/GenBank/DDBJ databases">
        <title>Genomic Encyclopedia of Type Strains, Phase IV (KMG-IV): sequencing the most valuable type-strain genomes for metagenomic binning, comparative biology and taxonomic classification.</title>
        <authorList>
            <person name="Goeker M."/>
        </authorList>
    </citation>
    <scope>NUCLEOTIDE SEQUENCE [LARGE SCALE GENOMIC DNA]</scope>
    <source>
        <strain evidence="4 5">DSM 22008</strain>
    </source>
</reference>
<dbReference type="InterPro" id="IPR034122">
    <property type="entry name" value="Retropepsin-like_bacterial"/>
</dbReference>
<dbReference type="PROSITE" id="PS50175">
    <property type="entry name" value="ASP_PROT_RETROV"/>
    <property type="match status" value="1"/>
</dbReference>
<evidence type="ECO:0000313" key="5">
    <source>
        <dbReference type="Proteomes" id="UP000282211"/>
    </source>
</evidence>
<dbReference type="GO" id="GO:0004190">
    <property type="term" value="F:aspartic-type endopeptidase activity"/>
    <property type="evidence" value="ECO:0007669"/>
    <property type="project" value="InterPro"/>
</dbReference>
<comment type="caution">
    <text evidence="4">The sequence shown here is derived from an EMBL/GenBank/DDBJ whole genome shotgun (WGS) entry which is preliminary data.</text>
</comment>
<sequence length="342" mass="38469">MRKFTLIGLCLSMLWLASCSTTAERTLSLRQALRSTETVTLPIHIQSNGLILIEGVEIEGKAYKFLMDTGATRSSIFKTISEKLTEKENYGESIPIYGISEVGSGQRITIPQFNVGRLKHLGQILVVLENRAASTQSHPLDQSFDGIVGMDILAKYKVHISKRDKTISFMPRHLNVTLGQEWASTALYPNPFKDDGRNIKFVALSFLDQTIPALFDTGADLNVMSWNEERYPVLSKLRKKLRTDWEYQGAIGVFTPKAKIRIERLTSGNLSWRNKNFVAMELPNLGVLGAEGHAFGVVGMDLWPQDEIYMDFHQDFVSARIPNRLRERPFIAGGLGVVHLDR</sequence>
<dbReference type="InterPro" id="IPR001995">
    <property type="entry name" value="Peptidase_A2_cat"/>
</dbReference>
<name>A0A420WJ33_9PROT</name>
<dbReference type="InterPro" id="IPR021109">
    <property type="entry name" value="Peptidase_aspartic_dom_sf"/>
</dbReference>
<feature type="chain" id="PRO_5019540691" evidence="2">
    <location>
        <begin position="24"/>
        <end position="342"/>
    </location>
</feature>
<feature type="signal peptide" evidence="2">
    <location>
        <begin position="1"/>
        <end position="23"/>
    </location>
</feature>
<dbReference type="SUPFAM" id="SSF50630">
    <property type="entry name" value="Acid proteases"/>
    <property type="match status" value="1"/>
</dbReference>
<keyword evidence="4" id="KW-0645">Protease</keyword>